<dbReference type="Pfam" id="PF00348">
    <property type="entry name" value="polyprenyl_synt"/>
    <property type="match status" value="1"/>
</dbReference>
<keyword evidence="5" id="KW-0460">Magnesium</keyword>
<dbReference type="PANTHER" id="PTHR12001">
    <property type="entry name" value="GERANYLGERANYL PYROPHOSPHATE SYNTHASE"/>
    <property type="match status" value="1"/>
</dbReference>
<evidence type="ECO:0000256" key="4">
    <source>
        <dbReference type="ARBA" id="ARBA00022723"/>
    </source>
</evidence>
<evidence type="ECO:0000256" key="5">
    <source>
        <dbReference type="ARBA" id="ARBA00022842"/>
    </source>
</evidence>
<reference evidence="8" key="1">
    <citation type="journal article" date="2019" name="Int. J. Syst. Evol. Microbiol.">
        <title>The Global Catalogue of Microorganisms (GCM) 10K type strain sequencing project: providing services to taxonomists for standard genome sequencing and annotation.</title>
        <authorList>
            <consortium name="The Broad Institute Genomics Platform"/>
            <consortium name="The Broad Institute Genome Sequencing Center for Infectious Disease"/>
            <person name="Wu L."/>
            <person name="Ma J."/>
        </authorList>
    </citation>
    <scope>NUCLEOTIDE SEQUENCE [LARGE SCALE GENOMIC DNA]</scope>
    <source>
        <strain evidence="8">CGMCC 1.19061</strain>
    </source>
</reference>
<dbReference type="InterPro" id="IPR008949">
    <property type="entry name" value="Isoprenoid_synthase_dom_sf"/>
</dbReference>
<evidence type="ECO:0000313" key="8">
    <source>
        <dbReference type="Proteomes" id="UP001596026"/>
    </source>
</evidence>
<dbReference type="Gene3D" id="1.10.600.10">
    <property type="entry name" value="Farnesyl Diphosphate Synthase"/>
    <property type="match status" value="1"/>
</dbReference>
<gene>
    <name evidence="7" type="ORF">ACFO3L_10790</name>
</gene>
<dbReference type="CDD" id="cd00685">
    <property type="entry name" value="Trans_IPPS_HT"/>
    <property type="match status" value="1"/>
</dbReference>
<dbReference type="RefSeq" id="WP_379967306.1">
    <property type="nucleotide sequence ID" value="NZ_JBHSGT010000063.1"/>
</dbReference>
<protein>
    <submittedName>
        <fullName evidence="7">Polyprenyl synthetase family protein</fullName>
        <ecNumber evidence="7">2.5.1.-</ecNumber>
    </submittedName>
</protein>
<dbReference type="EC" id="2.5.1.-" evidence="7"/>
<sequence length="326" mass="36921">MLTYWNNYPTIQNKLQTVCSLIEERLQVENPDIQDALIEMTQAGGKFLRPAFFFFFAELGDLEKQDPIQLNKIATSLELLHMATLVHDDIIDDSPLRRGVSTIQSRFGKDVAVYTGDLLFTVFFDLIIETMNASEYMAINAQSMKQLLLGELNQMASRYKSNGSVENYLNSINGKTAELFSLACMEGAAFGHSSPEIIQQAANIGRNIGMAFQIFDDILDYTSEKEELKKPILEDFVQGVYTLPLLLAKESNPDVFLPYFKKESQVTIEEAEEVMQLVIKYDGVKQAKKYAKNYTNDALESIDCLPKSPTRKALKKLTTQLLIRTY</sequence>
<dbReference type="PROSITE" id="PS00723">
    <property type="entry name" value="POLYPRENYL_SYNTHASE_1"/>
    <property type="match status" value="1"/>
</dbReference>
<accession>A0ABV9M8X0</accession>
<dbReference type="PROSITE" id="PS00444">
    <property type="entry name" value="POLYPRENYL_SYNTHASE_2"/>
    <property type="match status" value="1"/>
</dbReference>
<comment type="similarity">
    <text evidence="2 6">Belongs to the FPP/GGPP synthase family.</text>
</comment>
<dbReference type="SUPFAM" id="SSF48576">
    <property type="entry name" value="Terpenoid synthases"/>
    <property type="match status" value="1"/>
</dbReference>
<name>A0ABV9M8X0_9ENTE</name>
<evidence type="ECO:0000313" key="7">
    <source>
        <dbReference type="EMBL" id="MFC4711088.1"/>
    </source>
</evidence>
<proteinExistence type="inferred from homology"/>
<dbReference type="GO" id="GO:0016740">
    <property type="term" value="F:transferase activity"/>
    <property type="evidence" value="ECO:0007669"/>
    <property type="project" value="UniProtKB-KW"/>
</dbReference>
<dbReference type="Proteomes" id="UP001596026">
    <property type="component" value="Unassembled WGS sequence"/>
</dbReference>
<keyword evidence="3 6" id="KW-0808">Transferase</keyword>
<dbReference type="SFLD" id="SFLDS00005">
    <property type="entry name" value="Isoprenoid_Synthase_Type_I"/>
    <property type="match status" value="1"/>
</dbReference>
<dbReference type="InterPro" id="IPR000092">
    <property type="entry name" value="Polyprenyl_synt"/>
</dbReference>
<comment type="cofactor">
    <cofactor evidence="1">
        <name>Mg(2+)</name>
        <dbReference type="ChEBI" id="CHEBI:18420"/>
    </cofactor>
</comment>
<evidence type="ECO:0000256" key="1">
    <source>
        <dbReference type="ARBA" id="ARBA00001946"/>
    </source>
</evidence>
<comment type="caution">
    <text evidence="7">The sequence shown here is derived from an EMBL/GenBank/DDBJ whole genome shotgun (WGS) entry which is preliminary data.</text>
</comment>
<evidence type="ECO:0000256" key="3">
    <source>
        <dbReference type="ARBA" id="ARBA00022679"/>
    </source>
</evidence>
<dbReference type="InterPro" id="IPR033749">
    <property type="entry name" value="Polyprenyl_synt_CS"/>
</dbReference>
<dbReference type="EMBL" id="JBHSGT010000063">
    <property type="protein sequence ID" value="MFC4711088.1"/>
    <property type="molecule type" value="Genomic_DNA"/>
</dbReference>
<keyword evidence="8" id="KW-1185">Reference proteome</keyword>
<organism evidence="7 8">
    <name type="scientific">Enterococcus eurekensis</name>
    <dbReference type="NCBI Taxonomy" id="1159753"/>
    <lineage>
        <taxon>Bacteria</taxon>
        <taxon>Bacillati</taxon>
        <taxon>Bacillota</taxon>
        <taxon>Bacilli</taxon>
        <taxon>Lactobacillales</taxon>
        <taxon>Enterococcaceae</taxon>
        <taxon>Enterococcus</taxon>
    </lineage>
</organism>
<dbReference type="PANTHER" id="PTHR12001:SF69">
    <property type="entry name" value="ALL TRANS-POLYPRENYL-DIPHOSPHATE SYNTHASE PDSS1"/>
    <property type="match status" value="1"/>
</dbReference>
<evidence type="ECO:0000256" key="6">
    <source>
        <dbReference type="RuleBase" id="RU004466"/>
    </source>
</evidence>
<keyword evidence="4" id="KW-0479">Metal-binding</keyword>
<evidence type="ECO:0000256" key="2">
    <source>
        <dbReference type="ARBA" id="ARBA00006706"/>
    </source>
</evidence>